<feature type="domain" description="Protein kinase" evidence="1">
    <location>
        <begin position="66"/>
        <end position="386"/>
    </location>
</feature>
<dbReference type="InterPro" id="IPR011009">
    <property type="entry name" value="Kinase-like_dom_sf"/>
</dbReference>
<dbReference type="Proteomes" id="UP000813462">
    <property type="component" value="Unassembled WGS sequence"/>
</dbReference>
<dbReference type="Gene3D" id="1.10.510.10">
    <property type="entry name" value="Transferase(Phosphotransferase) domain 1"/>
    <property type="match status" value="1"/>
</dbReference>
<sequence>MQKRAPAMAEHVTQTNKELLRLSLSYSLDTIGNSNRRLTANDETNDSGNEFVFNIDPSLLIDPHSVKIGRLIGEGPHSIVYEGLEAVLVLCKLALQQDVIIYTGCHATAISNPAPSSGAGTTYVKTEDMYKSKPVAVKIIQPMRSSAVSVERKKRFQREVTLQSKMQHENIVKTLKKSCCAEQLIGASVEPTMVIVTELMKGGTLQKYLWSIRPRPLDPKLSINFALDVSRVMEFLHANGIIHRDLKPSNILLTEDMKQIKLADFGLAREEISGEMTSEAGTYRWMAPELFSLDPLPSGGKLQYDHKVDVYSFSIVLWELLTNKTPFKGRNSVMVAYATAKKIRPCLENIPKDLVPLLQSCWGEDPKSRPEFMEITVSLSNYQNLLSIDIKATEIVETEHPKSNTITKDDPAGTNINPLSKNAVVKVKRRRKSSPSFLRCFDYCSAQ</sequence>
<dbReference type="GO" id="GO:0005524">
    <property type="term" value="F:ATP binding"/>
    <property type="evidence" value="ECO:0007669"/>
    <property type="project" value="InterPro"/>
</dbReference>
<dbReference type="CDD" id="cd13999">
    <property type="entry name" value="STKc_MAP3K-like"/>
    <property type="match status" value="1"/>
</dbReference>
<dbReference type="InterPro" id="IPR008271">
    <property type="entry name" value="Ser/Thr_kinase_AS"/>
</dbReference>
<dbReference type="PROSITE" id="PS00108">
    <property type="entry name" value="PROTEIN_KINASE_ST"/>
    <property type="match status" value="1"/>
</dbReference>
<dbReference type="SUPFAM" id="SSF56112">
    <property type="entry name" value="Protein kinase-like (PK-like)"/>
    <property type="match status" value="1"/>
</dbReference>
<comment type="caution">
    <text evidence="2">The sequence shown here is derived from an EMBL/GenBank/DDBJ whole genome shotgun (WGS) entry which is preliminary data.</text>
</comment>
<organism evidence="2 3">
    <name type="scientific">Ziziphus jujuba var. spinosa</name>
    <dbReference type="NCBI Taxonomy" id="714518"/>
    <lineage>
        <taxon>Eukaryota</taxon>
        <taxon>Viridiplantae</taxon>
        <taxon>Streptophyta</taxon>
        <taxon>Embryophyta</taxon>
        <taxon>Tracheophyta</taxon>
        <taxon>Spermatophyta</taxon>
        <taxon>Magnoliopsida</taxon>
        <taxon>eudicotyledons</taxon>
        <taxon>Gunneridae</taxon>
        <taxon>Pentapetalae</taxon>
        <taxon>rosids</taxon>
        <taxon>fabids</taxon>
        <taxon>Rosales</taxon>
        <taxon>Rhamnaceae</taxon>
        <taxon>Paliureae</taxon>
        <taxon>Ziziphus</taxon>
    </lineage>
</organism>
<dbReference type="GO" id="GO:0004674">
    <property type="term" value="F:protein serine/threonine kinase activity"/>
    <property type="evidence" value="ECO:0007669"/>
    <property type="project" value="TreeGrafter"/>
</dbReference>
<evidence type="ECO:0000313" key="2">
    <source>
        <dbReference type="EMBL" id="KAH7520066.1"/>
    </source>
</evidence>
<evidence type="ECO:0000259" key="1">
    <source>
        <dbReference type="PROSITE" id="PS50011"/>
    </source>
</evidence>
<dbReference type="EMBL" id="JAEACU010000008">
    <property type="protein sequence ID" value="KAH7520066.1"/>
    <property type="molecule type" value="Genomic_DNA"/>
</dbReference>
<gene>
    <name evidence="2" type="ORF">FEM48_Zijuj08G0104400</name>
</gene>
<dbReference type="AlphaFoldDB" id="A0A978UYK0"/>
<dbReference type="InterPro" id="IPR051681">
    <property type="entry name" value="Ser/Thr_Kinases-Pseudokinases"/>
</dbReference>
<dbReference type="PRINTS" id="PR00109">
    <property type="entry name" value="TYRKINASE"/>
</dbReference>
<dbReference type="PANTHER" id="PTHR44329:SF84">
    <property type="entry name" value="PROTEIN KINASE LIKE PROTEIN"/>
    <property type="match status" value="1"/>
</dbReference>
<accession>A0A978UYK0</accession>
<dbReference type="PROSITE" id="PS50011">
    <property type="entry name" value="PROTEIN_KINASE_DOM"/>
    <property type="match status" value="1"/>
</dbReference>
<name>A0A978UYK0_ZIZJJ</name>
<evidence type="ECO:0000313" key="3">
    <source>
        <dbReference type="Proteomes" id="UP000813462"/>
    </source>
</evidence>
<dbReference type="PANTHER" id="PTHR44329">
    <property type="entry name" value="SERINE/THREONINE-PROTEIN KINASE TNNI3K-RELATED"/>
    <property type="match status" value="1"/>
</dbReference>
<dbReference type="SMART" id="SM00220">
    <property type="entry name" value="S_TKc"/>
    <property type="match status" value="1"/>
</dbReference>
<proteinExistence type="predicted"/>
<dbReference type="InterPro" id="IPR000719">
    <property type="entry name" value="Prot_kinase_dom"/>
</dbReference>
<reference evidence="2" key="1">
    <citation type="journal article" date="2021" name="Front. Plant Sci.">
        <title>Chromosome-Scale Genome Assembly for Chinese Sour Jujube and Insights Into Its Genome Evolution and Domestication Signature.</title>
        <authorList>
            <person name="Shen L.-Y."/>
            <person name="Luo H."/>
            <person name="Wang X.-L."/>
            <person name="Wang X.-M."/>
            <person name="Qiu X.-J."/>
            <person name="Liu H."/>
            <person name="Zhou S.-S."/>
            <person name="Jia K.-H."/>
            <person name="Nie S."/>
            <person name="Bao Y.-T."/>
            <person name="Zhang R.-G."/>
            <person name="Yun Q.-Z."/>
            <person name="Chai Y.-H."/>
            <person name="Lu J.-Y."/>
            <person name="Li Y."/>
            <person name="Zhao S.-W."/>
            <person name="Mao J.-F."/>
            <person name="Jia S.-G."/>
            <person name="Mao Y.-M."/>
        </authorList>
    </citation>
    <scope>NUCLEOTIDE SEQUENCE</scope>
    <source>
        <strain evidence="2">AT0</strain>
        <tissue evidence="2">Leaf</tissue>
    </source>
</reference>
<dbReference type="InterPro" id="IPR001245">
    <property type="entry name" value="Ser-Thr/Tyr_kinase_cat_dom"/>
</dbReference>
<protein>
    <recommendedName>
        <fullName evidence="1">Protein kinase domain-containing protein</fullName>
    </recommendedName>
</protein>
<dbReference type="Pfam" id="PF00069">
    <property type="entry name" value="Pkinase"/>
    <property type="match status" value="1"/>
</dbReference>